<evidence type="ECO:0000313" key="2">
    <source>
        <dbReference type="EMBL" id="MBC8748534.1"/>
    </source>
</evidence>
<reference evidence="2 3" key="1">
    <citation type="submission" date="2019-09" db="EMBL/GenBank/DDBJ databases">
        <title>Paraburkholderia podalyriae sp. nov., A South African Podalyria-associated rhizobium.</title>
        <authorList>
            <person name="Mavima L."/>
            <person name="Beukes C.W."/>
            <person name="Palmer M."/>
            <person name="De Meyer S.E."/>
            <person name="James E.K."/>
            <person name="Maluk M."/>
            <person name="Avontuur J.R."/>
            <person name="Chan W.Y."/>
            <person name="Venter S.N."/>
            <person name="Steenkamp E.T."/>
        </authorList>
    </citation>
    <scope>NUCLEOTIDE SEQUENCE [LARGE SCALE GENOMIC DNA]</scope>
    <source>
        <strain evidence="2 3">WC7.3b</strain>
    </source>
</reference>
<comment type="caution">
    <text evidence="2">The sequence shown here is derived from an EMBL/GenBank/DDBJ whole genome shotgun (WGS) entry which is preliminary data.</text>
</comment>
<gene>
    <name evidence="2" type="ORF">F6X42_18550</name>
</gene>
<dbReference type="Proteomes" id="UP000736373">
    <property type="component" value="Unassembled WGS sequence"/>
</dbReference>
<evidence type="ECO:0000313" key="3">
    <source>
        <dbReference type="Proteomes" id="UP000736373"/>
    </source>
</evidence>
<keyword evidence="3" id="KW-1185">Reference proteome</keyword>
<evidence type="ECO:0000256" key="1">
    <source>
        <dbReference type="SAM" id="MobiDB-lite"/>
    </source>
</evidence>
<organism evidence="2 3">
    <name type="scientific">Paraburkholderia podalyriae</name>
    <dbReference type="NCBI Taxonomy" id="1938811"/>
    <lineage>
        <taxon>Bacteria</taxon>
        <taxon>Pseudomonadati</taxon>
        <taxon>Pseudomonadota</taxon>
        <taxon>Betaproteobacteria</taxon>
        <taxon>Burkholderiales</taxon>
        <taxon>Burkholderiaceae</taxon>
        <taxon>Paraburkholderia</taxon>
    </lineage>
</organism>
<accession>A0ABR7PQK4</accession>
<feature type="compositionally biased region" description="Low complexity" evidence="1">
    <location>
        <begin position="161"/>
        <end position="170"/>
    </location>
</feature>
<proteinExistence type="predicted"/>
<feature type="region of interest" description="Disordered" evidence="1">
    <location>
        <begin position="141"/>
        <end position="182"/>
    </location>
</feature>
<dbReference type="RefSeq" id="WP_187635590.1">
    <property type="nucleotide sequence ID" value="NZ_VZQQ01000014.1"/>
</dbReference>
<name>A0ABR7PQK4_9BURK</name>
<dbReference type="EMBL" id="VZQQ01000014">
    <property type="protein sequence ID" value="MBC8748534.1"/>
    <property type="molecule type" value="Genomic_DNA"/>
</dbReference>
<sequence>MKPITVGLGPYDTGISVCDLGGKLDASSRSPSRKQQPLFPSAYSPDAYDLMVCAYRGDGDKKKRSDEVIDALANEMSDVLEVAIAHDAVVLFADLAQWVIGRRELPETDLARLLRGADVRFEQDADGPGVPSEWQVELRAARERRRKTAGERQQTEQGEQADSVYASASAPPAPVNVTEKTTNSTIRHRLKIRWNTLDTAIEKAIEKAGNDKTPDVFVVLRSMALNEVLPFAGTVKDGALLYTNEKGKVVGLTKDGLDARLRRRRKASLNVNSRR</sequence>
<protein>
    <submittedName>
        <fullName evidence="2">Uncharacterized protein</fullName>
    </submittedName>
</protein>